<organism evidence="1">
    <name type="scientific">Lepeophtheirus salmonis</name>
    <name type="common">Salmon louse</name>
    <name type="synonym">Caligus salmonis</name>
    <dbReference type="NCBI Taxonomy" id="72036"/>
    <lineage>
        <taxon>Eukaryota</taxon>
        <taxon>Metazoa</taxon>
        <taxon>Ecdysozoa</taxon>
        <taxon>Arthropoda</taxon>
        <taxon>Crustacea</taxon>
        <taxon>Multicrustacea</taxon>
        <taxon>Hexanauplia</taxon>
        <taxon>Copepoda</taxon>
        <taxon>Siphonostomatoida</taxon>
        <taxon>Caligidae</taxon>
        <taxon>Lepeophtheirus</taxon>
    </lineage>
</organism>
<dbReference type="GO" id="GO:0003677">
    <property type="term" value="F:DNA binding"/>
    <property type="evidence" value="ECO:0007669"/>
    <property type="project" value="InterPro"/>
</dbReference>
<proteinExistence type="predicted"/>
<protein>
    <submittedName>
        <fullName evidence="1">Uncharacterized protein</fullName>
    </submittedName>
</protein>
<dbReference type="Pfam" id="PF01527">
    <property type="entry name" value="HTH_Tnp_1"/>
    <property type="match status" value="1"/>
</dbReference>
<dbReference type="InterPro" id="IPR002514">
    <property type="entry name" value="Transposase_8"/>
</dbReference>
<dbReference type="AlphaFoldDB" id="A0A0K2VAC8"/>
<reference evidence="1" key="1">
    <citation type="submission" date="2014-05" db="EMBL/GenBank/DDBJ databases">
        <authorList>
            <person name="Chronopoulou M."/>
        </authorList>
    </citation>
    <scope>NUCLEOTIDE SEQUENCE</scope>
    <source>
        <tissue evidence="1">Whole organism</tissue>
    </source>
</reference>
<dbReference type="EMBL" id="HACA01029776">
    <property type="protein sequence ID" value="CDW47137.1"/>
    <property type="molecule type" value="Transcribed_RNA"/>
</dbReference>
<dbReference type="GO" id="GO:0004803">
    <property type="term" value="F:transposase activity"/>
    <property type="evidence" value="ECO:0007669"/>
    <property type="project" value="InterPro"/>
</dbReference>
<accession>A0A0K2VAC8</accession>
<name>A0A0K2VAC8_LEPSM</name>
<dbReference type="GO" id="GO:0006313">
    <property type="term" value="P:DNA transposition"/>
    <property type="evidence" value="ECO:0007669"/>
    <property type="project" value="InterPro"/>
</dbReference>
<sequence length="33" mass="4142">MERYTPQQIVQIVQLYYENQRSVKEVFRKLRPT</sequence>
<evidence type="ECO:0000313" key="1">
    <source>
        <dbReference type="EMBL" id="CDW47137.1"/>
    </source>
</evidence>